<feature type="transmembrane region" description="Helical" evidence="5">
    <location>
        <begin position="6"/>
        <end position="23"/>
    </location>
</feature>
<comment type="caution">
    <text evidence="6">The sequence shown here is derived from an EMBL/GenBank/DDBJ whole genome shotgun (WGS) entry which is preliminary data.</text>
</comment>
<name>A0A2A6RHD1_9CHLR</name>
<dbReference type="Pfam" id="PF02674">
    <property type="entry name" value="Colicin_V"/>
    <property type="match status" value="1"/>
</dbReference>
<dbReference type="RefSeq" id="WP_097644814.1">
    <property type="nucleotide sequence ID" value="NZ_NQWI01000072.1"/>
</dbReference>
<dbReference type="EMBL" id="NQWI01000072">
    <property type="protein sequence ID" value="PDW02353.1"/>
    <property type="molecule type" value="Genomic_DNA"/>
</dbReference>
<dbReference type="OrthoDB" id="160277at2"/>
<proteinExistence type="predicted"/>
<keyword evidence="4 5" id="KW-0472">Membrane</keyword>
<sequence length="156" mass="16802">MNGLDLTILFVMGLFFTLGLYWGIIRQVLAVVGLIVGIMIAGRYGDNVADWLSSFVTDPVVAGALGFLGLVMLVSSIASFIASILHTFVGLLFLGWLDHLLGGLLGLLQVCIACAILVVVMVSFPLPLWRTAIDDSRLAEPLLRVGELFRGVLPFI</sequence>
<dbReference type="GO" id="GO:0016020">
    <property type="term" value="C:membrane"/>
    <property type="evidence" value="ECO:0007669"/>
    <property type="project" value="UniProtKB-SubCell"/>
</dbReference>
<keyword evidence="2 5" id="KW-0812">Transmembrane</keyword>
<evidence type="ECO:0000256" key="1">
    <source>
        <dbReference type="ARBA" id="ARBA00004141"/>
    </source>
</evidence>
<evidence type="ECO:0000256" key="3">
    <source>
        <dbReference type="ARBA" id="ARBA00022989"/>
    </source>
</evidence>
<feature type="transmembrane region" description="Helical" evidence="5">
    <location>
        <begin position="77"/>
        <end position="97"/>
    </location>
</feature>
<evidence type="ECO:0000313" key="7">
    <source>
        <dbReference type="Proteomes" id="UP000220527"/>
    </source>
</evidence>
<evidence type="ECO:0000256" key="4">
    <source>
        <dbReference type="ARBA" id="ARBA00023136"/>
    </source>
</evidence>
<evidence type="ECO:0000256" key="5">
    <source>
        <dbReference type="SAM" id="Phobius"/>
    </source>
</evidence>
<feature type="transmembrane region" description="Helical" evidence="5">
    <location>
        <begin position="103"/>
        <end position="129"/>
    </location>
</feature>
<evidence type="ECO:0000256" key="2">
    <source>
        <dbReference type="ARBA" id="ARBA00022692"/>
    </source>
</evidence>
<accession>A0A2A6RHD1</accession>
<dbReference type="InterPro" id="IPR003825">
    <property type="entry name" value="Colicin-V_CvpA"/>
</dbReference>
<protein>
    <submittedName>
        <fullName evidence="6">Colicin V production protein</fullName>
    </submittedName>
</protein>
<dbReference type="GO" id="GO:0009403">
    <property type="term" value="P:toxin biosynthetic process"/>
    <property type="evidence" value="ECO:0007669"/>
    <property type="project" value="InterPro"/>
</dbReference>
<organism evidence="6 7">
    <name type="scientific">Candidatus Viridilinea mediisalina</name>
    <dbReference type="NCBI Taxonomy" id="2024553"/>
    <lineage>
        <taxon>Bacteria</taxon>
        <taxon>Bacillati</taxon>
        <taxon>Chloroflexota</taxon>
        <taxon>Chloroflexia</taxon>
        <taxon>Chloroflexales</taxon>
        <taxon>Chloroflexineae</taxon>
        <taxon>Oscillochloridaceae</taxon>
        <taxon>Candidatus Viridilinea</taxon>
    </lineage>
</organism>
<dbReference type="PANTHER" id="PTHR37306:SF1">
    <property type="entry name" value="COLICIN V PRODUCTION PROTEIN"/>
    <property type="match status" value="1"/>
</dbReference>
<comment type="subcellular location">
    <subcellularLocation>
        <location evidence="1">Membrane</location>
        <topology evidence="1">Multi-pass membrane protein</topology>
    </subcellularLocation>
</comment>
<dbReference type="PANTHER" id="PTHR37306">
    <property type="entry name" value="COLICIN V PRODUCTION PROTEIN"/>
    <property type="match status" value="1"/>
</dbReference>
<reference evidence="7" key="1">
    <citation type="submission" date="2017-08" db="EMBL/GenBank/DDBJ databases">
        <authorList>
            <person name="Grouzdev D.S."/>
            <person name="Gaisin V.A."/>
            <person name="Rysina M.S."/>
            <person name="Gorlenko V.M."/>
        </authorList>
    </citation>
    <scope>NUCLEOTIDE SEQUENCE [LARGE SCALE GENOMIC DNA]</scope>
    <source>
        <strain evidence="7">Kir15-3F</strain>
    </source>
</reference>
<feature type="transmembrane region" description="Helical" evidence="5">
    <location>
        <begin position="28"/>
        <end position="45"/>
    </location>
</feature>
<keyword evidence="3 5" id="KW-1133">Transmembrane helix</keyword>
<dbReference type="AlphaFoldDB" id="A0A2A6RHD1"/>
<evidence type="ECO:0000313" key="6">
    <source>
        <dbReference type="EMBL" id="PDW02353.1"/>
    </source>
</evidence>
<keyword evidence="7" id="KW-1185">Reference proteome</keyword>
<dbReference type="Proteomes" id="UP000220527">
    <property type="component" value="Unassembled WGS sequence"/>
</dbReference>
<gene>
    <name evidence="6" type="ORF">CJ255_14470</name>
</gene>